<accession>A0ABN7UU86</accession>
<comment type="caution">
    <text evidence="1">The sequence shown here is derived from an EMBL/GenBank/DDBJ whole genome shotgun (WGS) entry which is preliminary data.</text>
</comment>
<name>A0ABN7UU86_GIGMA</name>
<evidence type="ECO:0000313" key="1">
    <source>
        <dbReference type="EMBL" id="CAG8661137.1"/>
    </source>
</evidence>
<dbReference type="Proteomes" id="UP000789901">
    <property type="component" value="Unassembled WGS sequence"/>
</dbReference>
<organism evidence="1 2">
    <name type="scientific">Gigaspora margarita</name>
    <dbReference type="NCBI Taxonomy" id="4874"/>
    <lineage>
        <taxon>Eukaryota</taxon>
        <taxon>Fungi</taxon>
        <taxon>Fungi incertae sedis</taxon>
        <taxon>Mucoromycota</taxon>
        <taxon>Glomeromycotina</taxon>
        <taxon>Glomeromycetes</taxon>
        <taxon>Diversisporales</taxon>
        <taxon>Gigasporaceae</taxon>
        <taxon>Gigaspora</taxon>
    </lineage>
</organism>
<keyword evidence="2" id="KW-1185">Reference proteome</keyword>
<feature type="non-terminal residue" evidence="1">
    <location>
        <position position="1"/>
    </location>
</feature>
<dbReference type="Gene3D" id="3.60.10.10">
    <property type="entry name" value="Endonuclease/exonuclease/phosphatase"/>
    <property type="match status" value="1"/>
</dbReference>
<sequence>DKEVAKQYIDEVQSSYTLPKVMPANYIDINYTEKPFLPWDPQKITEFKIKTLLTQLQELIALEPRPDQLENNCKIPDNMETVREMIKEVQSEIKVMLPITKYEDIERTVEILKIKFNTSYIPQNLLQLPELDMPKWNLPITGKDTITTTNIEMTNEDITIMGSHQLTKIENIKPFEHNPSKPLKIITHNAWEQRQQIKQAQQKIMNWVHQASAKQMEVIVLGDFNNNCYNRTIPKNHIVIKLQQAGLTSLMNFYDITESTWSGRGSESQIDDFWVSRDTLVLLTEPKVALAENITDSNHKIVSTELVLLHLLKNKQRKRIKRKRYLYDRMSDKDWQNFIASLEKKVDEKNLVIRTLTIPQPLTLYGILGIT</sequence>
<reference evidence="1 2" key="1">
    <citation type="submission" date="2021-06" db="EMBL/GenBank/DDBJ databases">
        <authorList>
            <person name="Kallberg Y."/>
            <person name="Tangrot J."/>
            <person name="Rosling A."/>
        </authorList>
    </citation>
    <scope>NUCLEOTIDE SEQUENCE [LARGE SCALE GENOMIC DNA]</scope>
    <source>
        <strain evidence="1 2">120-4 pot B 10/14</strain>
    </source>
</reference>
<protein>
    <submittedName>
        <fullName evidence="1">26967_t:CDS:1</fullName>
    </submittedName>
</protein>
<dbReference type="EMBL" id="CAJVQB010005412">
    <property type="protein sequence ID" value="CAG8661137.1"/>
    <property type="molecule type" value="Genomic_DNA"/>
</dbReference>
<evidence type="ECO:0000313" key="2">
    <source>
        <dbReference type="Proteomes" id="UP000789901"/>
    </source>
</evidence>
<dbReference type="InterPro" id="IPR036691">
    <property type="entry name" value="Endo/exonu/phosph_ase_sf"/>
</dbReference>
<dbReference type="SUPFAM" id="SSF56219">
    <property type="entry name" value="DNase I-like"/>
    <property type="match status" value="1"/>
</dbReference>
<proteinExistence type="predicted"/>
<gene>
    <name evidence="1" type="ORF">GMARGA_LOCUS9890</name>
</gene>